<feature type="chain" id="PRO_5020684093" description="serine-type D-Ala-D-Ala carboxypeptidase" evidence="16">
    <location>
        <begin position="21"/>
        <end position="376"/>
    </location>
</feature>
<dbReference type="PRINTS" id="PR00725">
    <property type="entry name" value="DADACBPTASE1"/>
</dbReference>
<proteinExistence type="inferred from homology"/>
<dbReference type="Gene3D" id="3.40.710.10">
    <property type="entry name" value="DD-peptidase/beta-lactamase superfamily"/>
    <property type="match status" value="1"/>
</dbReference>
<dbReference type="GO" id="GO:0009252">
    <property type="term" value="P:peptidoglycan biosynthetic process"/>
    <property type="evidence" value="ECO:0007669"/>
    <property type="project" value="UniProtKB-UniPathway"/>
</dbReference>
<comment type="pathway">
    <text evidence="2">Cell wall biogenesis; peptidoglycan biosynthesis.</text>
</comment>
<dbReference type="Proteomes" id="UP000295443">
    <property type="component" value="Unassembled WGS sequence"/>
</dbReference>
<comment type="caution">
    <text evidence="18">The sequence shown here is derived from an EMBL/GenBank/DDBJ whole genome shotgun (WGS) entry which is preliminary data.</text>
</comment>
<evidence type="ECO:0000256" key="3">
    <source>
        <dbReference type="ARBA" id="ARBA00007164"/>
    </source>
</evidence>
<keyword evidence="10" id="KW-0573">Peptidoglycan synthesis</keyword>
<dbReference type="EC" id="3.4.16.4" evidence="4"/>
<dbReference type="UniPathway" id="UPA00219"/>
<gene>
    <name evidence="18" type="ORF">EZJ19_11085</name>
</gene>
<evidence type="ECO:0000256" key="10">
    <source>
        <dbReference type="ARBA" id="ARBA00022984"/>
    </source>
</evidence>
<dbReference type="InterPro" id="IPR018044">
    <property type="entry name" value="Peptidase_S11"/>
</dbReference>
<dbReference type="SUPFAM" id="SSF69189">
    <property type="entry name" value="Penicillin-binding protein associated domain"/>
    <property type="match status" value="1"/>
</dbReference>
<comment type="similarity">
    <text evidence="3 15">Belongs to the peptidase S11 family.</text>
</comment>
<comment type="function">
    <text evidence="1">Removes C-terminal D-alanyl residues from sugar-peptide cell wall precursors.</text>
</comment>
<dbReference type="AlphaFoldDB" id="A0A4R1B785"/>
<feature type="active site" description="Proton acceptor" evidence="13">
    <location>
        <position position="62"/>
    </location>
</feature>
<keyword evidence="6" id="KW-0645">Protease</keyword>
<dbReference type="InterPro" id="IPR001967">
    <property type="entry name" value="Peptidase_S11_N"/>
</dbReference>
<organism evidence="18 19">
    <name type="scientific">Parasulfuritortus cantonensis</name>
    <dbReference type="NCBI Taxonomy" id="2528202"/>
    <lineage>
        <taxon>Bacteria</taxon>
        <taxon>Pseudomonadati</taxon>
        <taxon>Pseudomonadota</taxon>
        <taxon>Betaproteobacteria</taxon>
        <taxon>Nitrosomonadales</taxon>
        <taxon>Thiobacillaceae</taxon>
        <taxon>Parasulfuritortus</taxon>
    </lineage>
</organism>
<keyword evidence="9" id="KW-0133">Cell shape</keyword>
<feature type="domain" description="Peptidase S11 D-Ala-D-Ala carboxypeptidase A C-terminal" evidence="17">
    <location>
        <begin position="271"/>
        <end position="361"/>
    </location>
</feature>
<accession>A0A4R1B785</accession>
<dbReference type="InterPro" id="IPR012907">
    <property type="entry name" value="Peptidase_S11_C"/>
</dbReference>
<dbReference type="GO" id="GO:0009002">
    <property type="term" value="F:serine-type D-Ala-D-Ala carboxypeptidase activity"/>
    <property type="evidence" value="ECO:0007669"/>
    <property type="project" value="UniProtKB-EC"/>
</dbReference>
<dbReference type="SMART" id="SM00936">
    <property type="entry name" value="PBP5_C"/>
    <property type="match status" value="1"/>
</dbReference>
<dbReference type="PANTHER" id="PTHR21581:SF6">
    <property type="entry name" value="TRAFFICKING PROTEIN PARTICLE COMPLEX SUBUNIT 12"/>
    <property type="match status" value="1"/>
</dbReference>
<keyword evidence="5 18" id="KW-0121">Carboxypeptidase</keyword>
<evidence type="ECO:0000313" key="19">
    <source>
        <dbReference type="Proteomes" id="UP000295443"/>
    </source>
</evidence>
<dbReference type="PANTHER" id="PTHR21581">
    <property type="entry name" value="D-ALANYL-D-ALANINE CARBOXYPEPTIDASE"/>
    <property type="match status" value="1"/>
</dbReference>
<feature type="active site" description="Acyl-ester intermediate" evidence="13">
    <location>
        <position position="59"/>
    </location>
</feature>
<sequence>MKVLKTLLPLLFACAVSAHAALPVPPAPSVAARAWLLVDVNSGRALAENAPDSRIEPASLTKLMTAYLSFSAIKEGRLKLDQTLPVSEKAWKAEGSRMFLDPRNPAKVDDLLKGMIVQSGNDACITLAEGIAGTEDGFAAMMNQQAKHLGMTGSHFVNATGLPDPQHYTTARDLARLASAVIRDFPEFYKYYSLKEFTYGGITQPNRNRLLWTDPAVDGVKTGHTESAGYCLIASAKRDDRRLLSVVLGTASDNARASESQKLLNYGFQFYETVKLYRANQPVTKLRIYKGTSSELAAGFARDFYVTVPRGSAQRLKAQIISKQPMLAPISKGQAVATLRLTLDGQPVGDYALAALTEVSVSGLIRRAWDSLMLML</sequence>
<dbReference type="Pfam" id="PF07943">
    <property type="entry name" value="PBP5_C"/>
    <property type="match status" value="1"/>
</dbReference>
<reference evidence="18 19" key="1">
    <citation type="submission" date="2019-03" db="EMBL/GenBank/DDBJ databases">
        <title>Genome sequence of Thiobacillaceae bacterium LSR1, a sulfur-oxidizing bacterium isolated from freshwater sediment.</title>
        <authorList>
            <person name="Li S."/>
        </authorList>
    </citation>
    <scope>NUCLEOTIDE SEQUENCE [LARGE SCALE GENOMIC DNA]</scope>
    <source>
        <strain evidence="18 19">LSR1</strain>
    </source>
</reference>
<protein>
    <recommendedName>
        <fullName evidence="4">serine-type D-Ala-D-Ala carboxypeptidase</fullName>
        <ecNumber evidence="4">3.4.16.4</ecNumber>
    </recommendedName>
</protein>
<evidence type="ECO:0000256" key="16">
    <source>
        <dbReference type="SAM" id="SignalP"/>
    </source>
</evidence>
<dbReference type="Pfam" id="PF00768">
    <property type="entry name" value="Peptidase_S11"/>
    <property type="match status" value="1"/>
</dbReference>
<evidence type="ECO:0000259" key="17">
    <source>
        <dbReference type="SMART" id="SM00936"/>
    </source>
</evidence>
<keyword evidence="7 16" id="KW-0732">Signal</keyword>
<keyword evidence="8" id="KW-0378">Hydrolase</keyword>
<dbReference type="OrthoDB" id="9795979at2"/>
<name>A0A4R1B785_9PROT</name>
<evidence type="ECO:0000256" key="12">
    <source>
        <dbReference type="ARBA" id="ARBA00034000"/>
    </source>
</evidence>
<evidence type="ECO:0000313" key="18">
    <source>
        <dbReference type="EMBL" id="TCJ12777.1"/>
    </source>
</evidence>
<feature type="signal peptide" evidence="16">
    <location>
        <begin position="1"/>
        <end position="20"/>
    </location>
</feature>
<evidence type="ECO:0000256" key="2">
    <source>
        <dbReference type="ARBA" id="ARBA00004752"/>
    </source>
</evidence>
<evidence type="ECO:0000256" key="6">
    <source>
        <dbReference type="ARBA" id="ARBA00022670"/>
    </source>
</evidence>
<feature type="binding site" evidence="14">
    <location>
        <position position="221"/>
    </location>
    <ligand>
        <name>substrate</name>
    </ligand>
</feature>
<evidence type="ECO:0000256" key="5">
    <source>
        <dbReference type="ARBA" id="ARBA00022645"/>
    </source>
</evidence>
<dbReference type="EMBL" id="SJZB01000042">
    <property type="protein sequence ID" value="TCJ12777.1"/>
    <property type="molecule type" value="Genomic_DNA"/>
</dbReference>
<evidence type="ECO:0000256" key="4">
    <source>
        <dbReference type="ARBA" id="ARBA00012448"/>
    </source>
</evidence>
<evidence type="ECO:0000256" key="8">
    <source>
        <dbReference type="ARBA" id="ARBA00022801"/>
    </source>
</evidence>
<evidence type="ECO:0000256" key="7">
    <source>
        <dbReference type="ARBA" id="ARBA00022729"/>
    </source>
</evidence>
<dbReference type="GO" id="GO:0006508">
    <property type="term" value="P:proteolysis"/>
    <property type="evidence" value="ECO:0007669"/>
    <property type="project" value="UniProtKB-KW"/>
</dbReference>
<dbReference type="InterPro" id="IPR015956">
    <property type="entry name" value="Peniciliin-bd_prot_C_sf"/>
</dbReference>
<evidence type="ECO:0000256" key="15">
    <source>
        <dbReference type="RuleBase" id="RU004016"/>
    </source>
</evidence>
<dbReference type="Gene3D" id="2.60.410.10">
    <property type="entry name" value="D-Ala-D-Ala carboxypeptidase, C-terminal domain"/>
    <property type="match status" value="1"/>
</dbReference>
<evidence type="ECO:0000256" key="14">
    <source>
        <dbReference type="PIRSR" id="PIRSR618044-2"/>
    </source>
</evidence>
<keyword evidence="11" id="KW-0961">Cell wall biogenesis/degradation</keyword>
<dbReference type="InterPro" id="IPR037167">
    <property type="entry name" value="Peptidase_S11_C_sf"/>
</dbReference>
<feature type="active site" evidence="13">
    <location>
        <position position="119"/>
    </location>
</feature>
<evidence type="ECO:0000256" key="11">
    <source>
        <dbReference type="ARBA" id="ARBA00023316"/>
    </source>
</evidence>
<keyword evidence="19" id="KW-1185">Reference proteome</keyword>
<dbReference type="InterPro" id="IPR012338">
    <property type="entry name" value="Beta-lactam/transpept-like"/>
</dbReference>
<dbReference type="RefSeq" id="WP_131447552.1">
    <property type="nucleotide sequence ID" value="NZ_SJZB01000042.1"/>
</dbReference>
<evidence type="ECO:0000256" key="9">
    <source>
        <dbReference type="ARBA" id="ARBA00022960"/>
    </source>
</evidence>
<evidence type="ECO:0000256" key="13">
    <source>
        <dbReference type="PIRSR" id="PIRSR618044-1"/>
    </source>
</evidence>
<evidence type="ECO:0000256" key="1">
    <source>
        <dbReference type="ARBA" id="ARBA00003217"/>
    </source>
</evidence>
<dbReference type="GO" id="GO:0008360">
    <property type="term" value="P:regulation of cell shape"/>
    <property type="evidence" value="ECO:0007669"/>
    <property type="project" value="UniProtKB-KW"/>
</dbReference>
<comment type="catalytic activity">
    <reaction evidence="12">
        <text>Preferential cleavage: (Ac)2-L-Lys-D-Ala-|-D-Ala. Also transpeptidation of peptidyl-alanyl moieties that are N-acyl substituents of D-alanine.</text>
        <dbReference type="EC" id="3.4.16.4"/>
    </reaction>
</comment>
<dbReference type="GO" id="GO:0071555">
    <property type="term" value="P:cell wall organization"/>
    <property type="evidence" value="ECO:0007669"/>
    <property type="project" value="UniProtKB-KW"/>
</dbReference>
<dbReference type="SUPFAM" id="SSF56601">
    <property type="entry name" value="beta-lactamase/transpeptidase-like"/>
    <property type="match status" value="1"/>
</dbReference>